<organism evidence="1 2">
    <name type="scientific">Cochliobolus carbonum (strain 26-R-13)</name>
    <name type="common">Maize leaf spot fungus</name>
    <name type="synonym">Bipolaris zeicola</name>
    <dbReference type="NCBI Taxonomy" id="930089"/>
    <lineage>
        <taxon>Eukaryota</taxon>
        <taxon>Fungi</taxon>
        <taxon>Dikarya</taxon>
        <taxon>Ascomycota</taxon>
        <taxon>Pezizomycotina</taxon>
        <taxon>Dothideomycetes</taxon>
        <taxon>Pleosporomycetidae</taxon>
        <taxon>Pleosporales</taxon>
        <taxon>Pleosporineae</taxon>
        <taxon>Pleosporaceae</taxon>
        <taxon>Bipolaris</taxon>
    </lineage>
</organism>
<dbReference type="KEGG" id="bze:COCCADRAFT_112308"/>
<dbReference type="GeneID" id="19144435"/>
<accession>W6XP06</accession>
<dbReference type="Proteomes" id="UP000053841">
    <property type="component" value="Unassembled WGS sequence"/>
</dbReference>
<keyword evidence="2" id="KW-1185">Reference proteome</keyword>
<reference evidence="1 2" key="1">
    <citation type="journal article" date="2013" name="PLoS Genet.">
        <title>Comparative genome structure, secondary metabolite, and effector coding capacity across Cochliobolus pathogens.</title>
        <authorList>
            <person name="Condon B.J."/>
            <person name="Leng Y."/>
            <person name="Wu D."/>
            <person name="Bushley K.E."/>
            <person name="Ohm R.A."/>
            <person name="Otillar R."/>
            <person name="Martin J."/>
            <person name="Schackwitz W."/>
            <person name="Grimwood J."/>
            <person name="MohdZainudin N."/>
            <person name="Xue C."/>
            <person name="Wang R."/>
            <person name="Manning V.A."/>
            <person name="Dhillon B."/>
            <person name="Tu Z.J."/>
            <person name="Steffenson B.J."/>
            <person name="Salamov A."/>
            <person name="Sun H."/>
            <person name="Lowry S."/>
            <person name="LaButti K."/>
            <person name="Han J."/>
            <person name="Copeland A."/>
            <person name="Lindquist E."/>
            <person name="Barry K."/>
            <person name="Schmutz J."/>
            <person name="Baker S.E."/>
            <person name="Ciuffetti L.M."/>
            <person name="Grigoriev I.V."/>
            <person name="Zhong S."/>
            <person name="Turgeon B.G."/>
        </authorList>
    </citation>
    <scope>NUCLEOTIDE SEQUENCE [LARGE SCALE GENOMIC DNA]</scope>
    <source>
        <strain evidence="1 2">26-R-13</strain>
    </source>
</reference>
<evidence type="ECO:0000313" key="1">
    <source>
        <dbReference type="EMBL" id="EUC27208.1"/>
    </source>
</evidence>
<protein>
    <submittedName>
        <fullName evidence="1">Uncharacterized protein</fullName>
    </submittedName>
</protein>
<sequence length="90" mass="10385">MAGESAESAIASETYRQTTVYQGRLEPTDANAPKFDGRNITEFLEEYCFECDRAVTWADFQTELKSLYAGQDENRKRGTRVFIENYVREV</sequence>
<feature type="non-terminal residue" evidence="1">
    <location>
        <position position="90"/>
    </location>
</feature>
<evidence type="ECO:0000313" key="2">
    <source>
        <dbReference type="Proteomes" id="UP000053841"/>
    </source>
</evidence>
<dbReference type="HOGENOM" id="CLU_2607187_0_0_1"/>
<proteinExistence type="predicted"/>
<gene>
    <name evidence="1" type="ORF">COCCADRAFT_112308</name>
</gene>
<dbReference type="RefSeq" id="XP_007718492.1">
    <property type="nucleotide sequence ID" value="XM_007720302.1"/>
</dbReference>
<dbReference type="EMBL" id="KI964981">
    <property type="protein sequence ID" value="EUC27208.1"/>
    <property type="molecule type" value="Genomic_DNA"/>
</dbReference>
<name>W6XP06_COCC2</name>
<dbReference type="AlphaFoldDB" id="W6XP06"/>
<dbReference type="OrthoDB" id="3257444at2759"/>